<gene>
    <name evidence="1" type="ORF">HN018_07060</name>
</gene>
<dbReference type="AlphaFoldDB" id="A0A6M8HN68"/>
<proteinExistence type="predicted"/>
<protein>
    <submittedName>
        <fullName evidence="1">DoxX family protein</fullName>
    </submittedName>
</protein>
<reference evidence="1 2" key="1">
    <citation type="journal article" date="2014" name="World J. Microbiol. Biotechnol.">
        <title>Biodiversity and physiological characteristics of Antarctic and Arctic lichens-associated bacteria.</title>
        <authorList>
            <person name="Lee Y.M."/>
            <person name="Kim E.H."/>
            <person name="Lee H.K."/>
            <person name="Hong S.G."/>
        </authorList>
    </citation>
    <scope>NUCLEOTIDE SEQUENCE [LARGE SCALE GENOMIC DNA]</scope>
    <source>
        <strain evidence="1 2">PAMC 26569</strain>
    </source>
</reference>
<dbReference type="EMBL" id="CP053708">
    <property type="protein sequence ID" value="QKE89834.1"/>
    <property type="molecule type" value="Genomic_DNA"/>
</dbReference>
<sequence>MTSPIAKRSHRPSLWTGLVGLVFATAGIAKLTAVAPEAALFKSWGWTEKDMQTMGATELLGAALLVTHSTQRAGAMLLSSTSVCLLLAEIKHNNDMLVTPRAGLLLAALTGFLR</sequence>
<keyword evidence="2" id="KW-1185">Reference proteome</keyword>
<dbReference type="KEGG" id="lck:HN018_07060"/>
<evidence type="ECO:0000313" key="1">
    <source>
        <dbReference type="EMBL" id="QKE89834.1"/>
    </source>
</evidence>
<evidence type="ECO:0000313" key="2">
    <source>
        <dbReference type="Proteomes" id="UP000500767"/>
    </source>
</evidence>
<name>A0A6M8HN68_9PROT</name>
<accession>A0A6M8HN68</accession>
<dbReference type="RefSeq" id="WP_171834821.1">
    <property type="nucleotide sequence ID" value="NZ_CP053708.1"/>
</dbReference>
<organism evidence="1 2">
    <name type="scientific">Lichenicola cladoniae</name>
    <dbReference type="NCBI Taxonomy" id="1484109"/>
    <lineage>
        <taxon>Bacteria</taxon>
        <taxon>Pseudomonadati</taxon>
        <taxon>Pseudomonadota</taxon>
        <taxon>Alphaproteobacteria</taxon>
        <taxon>Acetobacterales</taxon>
        <taxon>Acetobacteraceae</taxon>
        <taxon>Lichenicola</taxon>
    </lineage>
</organism>
<dbReference type="Proteomes" id="UP000500767">
    <property type="component" value="Chromosome"/>
</dbReference>